<accession>A0A4U5MM95</accession>
<gene>
    <name evidence="2" type="ORF">L596_022648</name>
</gene>
<feature type="region of interest" description="Disordered" evidence="1">
    <location>
        <begin position="501"/>
        <end position="531"/>
    </location>
</feature>
<proteinExistence type="predicted"/>
<feature type="compositionally biased region" description="Basic and acidic residues" evidence="1">
    <location>
        <begin position="684"/>
        <end position="701"/>
    </location>
</feature>
<feature type="compositionally biased region" description="Acidic residues" evidence="1">
    <location>
        <begin position="706"/>
        <end position="719"/>
    </location>
</feature>
<evidence type="ECO:0000256" key="1">
    <source>
        <dbReference type="SAM" id="MobiDB-lite"/>
    </source>
</evidence>
<organism evidence="2 3">
    <name type="scientific">Steinernema carpocapsae</name>
    <name type="common">Entomopathogenic nematode</name>
    <dbReference type="NCBI Taxonomy" id="34508"/>
    <lineage>
        <taxon>Eukaryota</taxon>
        <taxon>Metazoa</taxon>
        <taxon>Ecdysozoa</taxon>
        <taxon>Nematoda</taxon>
        <taxon>Chromadorea</taxon>
        <taxon>Rhabditida</taxon>
        <taxon>Tylenchina</taxon>
        <taxon>Panagrolaimomorpha</taxon>
        <taxon>Strongyloidoidea</taxon>
        <taxon>Steinernematidae</taxon>
        <taxon>Steinernema</taxon>
    </lineage>
</organism>
<comment type="caution">
    <text evidence="2">The sequence shown here is derived from an EMBL/GenBank/DDBJ whole genome shotgun (WGS) entry which is preliminary data.</text>
</comment>
<feature type="region of interest" description="Disordered" evidence="1">
    <location>
        <begin position="34"/>
        <end position="61"/>
    </location>
</feature>
<evidence type="ECO:0000313" key="3">
    <source>
        <dbReference type="Proteomes" id="UP000298663"/>
    </source>
</evidence>
<feature type="compositionally biased region" description="Basic and acidic residues" evidence="1">
    <location>
        <begin position="394"/>
        <end position="407"/>
    </location>
</feature>
<sequence>MKACKKCKGCQCGASGVLPAAPLSAPARIPEAPPLPDFFLSKKDPPAPPPRKSRIPPAPPIDGFLESSLFASRSFEKIEEIPEAPPLPEAWKATVGRRQVTEDPSFSDYLRNRIPKAPPLPDHFRPKKIPQAPPLPEAWKVLKKPSIPEVPLPMCARMRPASDFFSYIKTPMHSKDSAKEVPMDISSDVEEDEAWENFKKSSIPEAPPLPDYLCRKRIPQAPPLLEAWKVSKKPSIPEVPLPMCARMRPASDFFSYIKTPMHSKDRAKEVPMEISSDVEEDEAWENFKKSPIPEAPPLPDFLHPKKIPQDLPLPDFWRSSTPVPKVPFYFKDSQAEDSCANQNINSRFASSAKSFWSQNNVEDSFSDKEVEDEDWFSADDGSSVQDQETFFVESQKRGHDFSDKESDQDQDNFNNDVFFGESKDRDYSDEGSWNHSEIPAWNFDDSFDDSDENAFDINWTNLFYDSDNSERSYLPIPKNDSFESENDDQADLSYEAHSEAVDKEGDDDFGYQSNSSYDSSESEPETEPDKVDLVCDEVGSLSEDKEFELICDVAEMIKTAMNPNAGQLEFDVSTLKRLVDYATNQQDDLVAFVTMVTTATELLLEEEGLEDMIDENFADIVELAIANMVDDYLEGEYEESDGSSSESNSDEEVSKEDSFNRSDDLKDYEARCFSSFVSEVSDHTVRSESKSQKYETPKEEMNYSDSEVEDQGEENVDDKIDEDLRQLKDSAKDLVSNICKDGKAVFRSLKNLIVHLLED</sequence>
<dbReference type="AlphaFoldDB" id="A0A4U5MM95"/>
<dbReference type="EMBL" id="AZBU02000007">
    <property type="protein sequence ID" value="TKR70649.1"/>
    <property type="molecule type" value="Genomic_DNA"/>
</dbReference>
<reference evidence="2 3" key="1">
    <citation type="journal article" date="2015" name="Genome Biol.">
        <title>Comparative genomics of Steinernema reveals deeply conserved gene regulatory networks.</title>
        <authorList>
            <person name="Dillman A.R."/>
            <person name="Macchietto M."/>
            <person name="Porter C.F."/>
            <person name="Rogers A."/>
            <person name="Williams B."/>
            <person name="Antoshechkin I."/>
            <person name="Lee M.M."/>
            <person name="Goodwin Z."/>
            <person name="Lu X."/>
            <person name="Lewis E.E."/>
            <person name="Goodrich-Blair H."/>
            <person name="Stock S.P."/>
            <person name="Adams B.J."/>
            <person name="Sternberg P.W."/>
            <person name="Mortazavi A."/>
        </authorList>
    </citation>
    <scope>NUCLEOTIDE SEQUENCE [LARGE SCALE GENOMIC DNA]</scope>
    <source>
        <strain evidence="2 3">ALL</strain>
    </source>
</reference>
<keyword evidence="3" id="KW-1185">Reference proteome</keyword>
<evidence type="ECO:0000313" key="2">
    <source>
        <dbReference type="EMBL" id="TKR70649.1"/>
    </source>
</evidence>
<feature type="region of interest" description="Disordered" evidence="1">
    <location>
        <begin position="352"/>
        <end position="447"/>
    </location>
</feature>
<feature type="region of interest" description="Disordered" evidence="1">
    <location>
        <begin position="636"/>
        <end position="661"/>
    </location>
</feature>
<feature type="compositionally biased region" description="Pro residues" evidence="1">
    <location>
        <begin position="46"/>
        <end position="60"/>
    </location>
</feature>
<dbReference type="Proteomes" id="UP000298663">
    <property type="component" value="Unassembled WGS sequence"/>
</dbReference>
<feature type="region of interest" description="Disordered" evidence="1">
    <location>
        <begin position="89"/>
        <end position="112"/>
    </location>
</feature>
<feature type="region of interest" description="Disordered" evidence="1">
    <location>
        <begin position="684"/>
        <end position="719"/>
    </location>
</feature>
<feature type="compositionally biased region" description="Polar residues" evidence="1">
    <location>
        <begin position="352"/>
        <end position="363"/>
    </location>
</feature>
<reference evidence="2 3" key="2">
    <citation type="journal article" date="2019" name="G3 (Bethesda)">
        <title>Hybrid Assembly of the Genome of the Entomopathogenic Nematode Steinernema carpocapsae Identifies the X-Chromosome.</title>
        <authorList>
            <person name="Serra L."/>
            <person name="Macchietto M."/>
            <person name="Macias-Munoz A."/>
            <person name="McGill C.J."/>
            <person name="Rodriguez I.M."/>
            <person name="Rodriguez B."/>
            <person name="Murad R."/>
            <person name="Mortazavi A."/>
        </authorList>
    </citation>
    <scope>NUCLEOTIDE SEQUENCE [LARGE SCALE GENOMIC DNA]</scope>
    <source>
        <strain evidence="2 3">ALL</strain>
    </source>
</reference>
<protein>
    <submittedName>
        <fullName evidence="2">Uncharacterized protein</fullName>
    </submittedName>
</protein>
<name>A0A4U5MM95_STECR</name>